<name>A0A8H6JFP0_9PEZI</name>
<evidence type="ECO:0000256" key="1">
    <source>
        <dbReference type="SAM" id="Phobius"/>
    </source>
</evidence>
<keyword evidence="1" id="KW-0812">Transmembrane</keyword>
<dbReference type="EMBL" id="WIGN01000065">
    <property type="protein sequence ID" value="KAF6812245.1"/>
    <property type="molecule type" value="Genomic_DNA"/>
</dbReference>
<dbReference type="Proteomes" id="UP000652219">
    <property type="component" value="Unassembled WGS sequence"/>
</dbReference>
<keyword evidence="1" id="KW-0472">Membrane</keyword>
<comment type="caution">
    <text evidence="2">The sequence shown here is derived from an EMBL/GenBank/DDBJ whole genome shotgun (WGS) entry which is preliminary data.</text>
</comment>
<evidence type="ECO:0000313" key="3">
    <source>
        <dbReference type="Proteomes" id="UP000652219"/>
    </source>
</evidence>
<evidence type="ECO:0000313" key="2">
    <source>
        <dbReference type="EMBL" id="KAF6812245.1"/>
    </source>
</evidence>
<accession>A0A8H6JFP0</accession>
<protein>
    <submittedName>
        <fullName evidence="2">Uncharacterized protein</fullName>
    </submittedName>
</protein>
<feature type="transmembrane region" description="Helical" evidence="1">
    <location>
        <begin position="35"/>
        <end position="58"/>
    </location>
</feature>
<reference evidence="2 3" key="1">
    <citation type="journal article" date="2020" name="Phytopathology">
        <title>Genome Sequence Resources of Colletotrichum truncatum, C. plurivorum, C. musicola, and C. sojae: Four Species Pathogenic to Soybean (Glycine max).</title>
        <authorList>
            <person name="Rogerio F."/>
            <person name="Boufleur T.R."/>
            <person name="Ciampi-Guillardi M."/>
            <person name="Sukno S.A."/>
            <person name="Thon M.R."/>
            <person name="Massola Junior N.S."/>
            <person name="Baroncelli R."/>
        </authorList>
    </citation>
    <scope>NUCLEOTIDE SEQUENCE [LARGE SCALE GENOMIC DNA]</scope>
    <source>
        <strain evidence="2 3">LFN0009</strain>
    </source>
</reference>
<gene>
    <name evidence="2" type="ORF">CSOJ01_05234</name>
</gene>
<sequence>MEGRWTLEYIVSGVLQLKEVLHHIDVDINTIAPSFNIIIIIITTALLRNIFFLSAGAMMARRGELPRFPCARLISPDQQPYMIQRRKSTLIPAFSFPGLDDIRLDRTLLVGIPDLTPERQPPAAPVVEGHAPLFDNAQ</sequence>
<keyword evidence="1" id="KW-1133">Transmembrane helix</keyword>
<dbReference type="AlphaFoldDB" id="A0A8H6JFP0"/>
<keyword evidence="3" id="KW-1185">Reference proteome</keyword>
<organism evidence="2 3">
    <name type="scientific">Colletotrichum sojae</name>
    <dbReference type="NCBI Taxonomy" id="2175907"/>
    <lineage>
        <taxon>Eukaryota</taxon>
        <taxon>Fungi</taxon>
        <taxon>Dikarya</taxon>
        <taxon>Ascomycota</taxon>
        <taxon>Pezizomycotina</taxon>
        <taxon>Sordariomycetes</taxon>
        <taxon>Hypocreomycetidae</taxon>
        <taxon>Glomerellales</taxon>
        <taxon>Glomerellaceae</taxon>
        <taxon>Colletotrichum</taxon>
        <taxon>Colletotrichum orchidearum species complex</taxon>
    </lineage>
</organism>
<proteinExistence type="predicted"/>